<reference evidence="1" key="1">
    <citation type="journal article" date="2020" name="Nature">
        <title>Giant virus diversity and host interactions through global metagenomics.</title>
        <authorList>
            <person name="Schulz F."/>
            <person name="Roux S."/>
            <person name="Paez-Espino D."/>
            <person name="Jungbluth S."/>
            <person name="Walsh D.A."/>
            <person name="Denef V.J."/>
            <person name="McMahon K.D."/>
            <person name="Konstantinidis K.T."/>
            <person name="Eloe-Fadrosh E.A."/>
            <person name="Kyrpides N.C."/>
            <person name="Woyke T."/>
        </authorList>
    </citation>
    <scope>NUCLEOTIDE SEQUENCE</scope>
    <source>
        <strain evidence="1">GVMAG-M-3300024302-11</strain>
    </source>
</reference>
<dbReference type="AlphaFoldDB" id="A0A6C0ISV9"/>
<sequence>MQSINETNFENNTDIKQFMASSNPTVDMIVKAYIARDTVMNISFDKQKNLKKLGYTTNAITAHIQYKFKMNMSHIIDKFLLNTLDNSEYNLTTEYDKMVNSDEIVRYIESHETRFSELNSIDNYIEFYQKLTHEELSCLGW</sequence>
<evidence type="ECO:0000313" key="1">
    <source>
        <dbReference type="EMBL" id="QHT96278.1"/>
    </source>
</evidence>
<accession>A0A6C0ISV9</accession>
<proteinExistence type="predicted"/>
<protein>
    <submittedName>
        <fullName evidence="1">Uncharacterized protein</fullName>
    </submittedName>
</protein>
<organism evidence="1">
    <name type="scientific">viral metagenome</name>
    <dbReference type="NCBI Taxonomy" id="1070528"/>
    <lineage>
        <taxon>unclassified sequences</taxon>
        <taxon>metagenomes</taxon>
        <taxon>organismal metagenomes</taxon>
    </lineage>
</organism>
<name>A0A6C0ISV9_9ZZZZ</name>
<dbReference type="EMBL" id="MN740255">
    <property type="protein sequence ID" value="QHT96278.1"/>
    <property type="molecule type" value="Genomic_DNA"/>
</dbReference>